<accession>A0ABD2QK15</accession>
<evidence type="ECO:0008006" key="3">
    <source>
        <dbReference type="Google" id="ProtNLM"/>
    </source>
</evidence>
<sequence length="322" mass="36040">MRTKQTILTPTPPTGYIGIKDQAGRKWLIDTGAQMSVVDIKQLPTKVKRIIQQSQLELTSFSQRRVLVLGELTNSFVSRGRIVRDKQDLRCVKSCGGMDIIEYDAGQVSVRSLVAHQESNYCPVYRKVSVADASSEEEVDEVMGPDDGEVLEAVKRLDTDSGCTSRVADVRRLAEERGAYLIETEKMTILVTAKMLQAAKHPNTAHVVHLDTTLRVREYPIMSQNDSRILEEMIKLLELNLGTRCITTQQAKAAGTYISKQLLASIKDLAQDDYLLPASFSDPRLKLSATRGVPEEKTLRNKIFASSDLDESRRKQFHSELS</sequence>
<evidence type="ECO:0000313" key="2">
    <source>
        <dbReference type="Proteomes" id="UP001626550"/>
    </source>
</evidence>
<proteinExistence type="predicted"/>
<evidence type="ECO:0000313" key="1">
    <source>
        <dbReference type="EMBL" id="KAL3319875.1"/>
    </source>
</evidence>
<reference evidence="1 2" key="1">
    <citation type="submission" date="2024-11" db="EMBL/GenBank/DDBJ databases">
        <title>Adaptive evolution of stress response genes in parasites aligns with host niche diversity.</title>
        <authorList>
            <person name="Hahn C."/>
            <person name="Resl P."/>
        </authorList>
    </citation>
    <scope>NUCLEOTIDE SEQUENCE [LARGE SCALE GENOMIC DNA]</scope>
    <source>
        <strain evidence="1">EGGRZ-B1_66</strain>
        <tissue evidence="1">Body</tissue>
    </source>
</reference>
<protein>
    <recommendedName>
        <fullName evidence="3">Peptidase A2 domain-containing protein</fullName>
    </recommendedName>
</protein>
<dbReference type="AlphaFoldDB" id="A0ABD2QK15"/>
<organism evidence="1 2">
    <name type="scientific">Cichlidogyrus casuarinus</name>
    <dbReference type="NCBI Taxonomy" id="1844966"/>
    <lineage>
        <taxon>Eukaryota</taxon>
        <taxon>Metazoa</taxon>
        <taxon>Spiralia</taxon>
        <taxon>Lophotrochozoa</taxon>
        <taxon>Platyhelminthes</taxon>
        <taxon>Monogenea</taxon>
        <taxon>Monopisthocotylea</taxon>
        <taxon>Dactylogyridea</taxon>
        <taxon>Ancyrocephalidae</taxon>
        <taxon>Cichlidogyrus</taxon>
    </lineage>
</organism>
<gene>
    <name evidence="1" type="ORF">Ciccas_001450</name>
</gene>
<name>A0ABD2QK15_9PLAT</name>
<keyword evidence="2" id="KW-1185">Reference proteome</keyword>
<comment type="caution">
    <text evidence="1">The sequence shown here is derived from an EMBL/GenBank/DDBJ whole genome shotgun (WGS) entry which is preliminary data.</text>
</comment>
<dbReference type="EMBL" id="JBJKFK010000094">
    <property type="protein sequence ID" value="KAL3319875.1"/>
    <property type="molecule type" value="Genomic_DNA"/>
</dbReference>
<dbReference type="Proteomes" id="UP001626550">
    <property type="component" value="Unassembled WGS sequence"/>
</dbReference>